<sequence length="755" mass="82703">MWAPIHMRKIFVGGIDYTTTDESLKEHFSTWGEVVDAVVMKDLSNNRSRGFGFVTFMSPDHVDAVQKARPHKVDGRLVETKRAVPRSDTNNTVLPTTNHPDATHTRIFIGGLPQDVKEDDLESYFKAFGRVTCVNIMYDKQSGRHRGFAFVDFNDYDPVDKVLLTRNHTIKGRPIDVKKAISKSDISKIKSLMTGVVGGAEANFLAGLGGGSNDGTPASTPLPPPIGALPGIQGPSGVAAAAINGATLGRSSANNVTNNSANNTTAHPTLPGPGMVAGVPTLPHPFFPRMPLAGLPGFSAQLRSGWQYSVSGNAEVLRNTAGAVSTRPSGAPILAAAAAAAAAVVTGGVGGGVNAALLGGVDSDGESEASAEDQVMDSEDGGSESWGGPGVEDTCPPSASLLIIEPFYGGSHKQLITSLRSDESVIGSEAAALFTLPSKKWHWRARTAALYFFQKIPFAHEFKTLFASSTLNLCELIGLRPDLGSLRKILYFHENQLVYPVRKQKDRDFQYGYNQILSCLVADVVVFNSQYNYESFLRELPRHLKLQPDHRADPHTIAQTIRDKCQVIYFPVNISHKTRSPKDALEPLQIIWPHRWEHDKDPATFFQVLFQLAEAGLNFRVCVLGESYSENPPIFSEARQRLANFITHWGYAESKEKYWELLHSGDVVVSTAHHEFFGVAMLEAVGAGCFPICPNRLVYPEIFPQECLYNTTQQLQKSLAQWCARPQLVRSKKVNLDLNTFSWATLKQRYIELLS</sequence>
<dbReference type="GO" id="GO:0016438">
    <property type="term" value="F:tRNA-queuosine(34) beta-mannosyltransferase activity"/>
    <property type="evidence" value="ECO:0007669"/>
    <property type="project" value="UniProtKB-EC"/>
</dbReference>
<proteinExistence type="inferred from homology"/>
<organism evidence="12 13">
    <name type="scientific">Petrolisthes cinctipes</name>
    <name type="common">Flat porcelain crab</name>
    <dbReference type="NCBI Taxonomy" id="88211"/>
    <lineage>
        <taxon>Eukaryota</taxon>
        <taxon>Metazoa</taxon>
        <taxon>Ecdysozoa</taxon>
        <taxon>Arthropoda</taxon>
        <taxon>Crustacea</taxon>
        <taxon>Multicrustacea</taxon>
        <taxon>Malacostraca</taxon>
        <taxon>Eumalacostraca</taxon>
        <taxon>Eucarida</taxon>
        <taxon>Decapoda</taxon>
        <taxon>Pleocyemata</taxon>
        <taxon>Anomura</taxon>
        <taxon>Galatheoidea</taxon>
        <taxon>Porcellanidae</taxon>
        <taxon>Petrolisthes</taxon>
    </lineage>
</organism>
<evidence type="ECO:0000256" key="9">
    <source>
        <dbReference type="PROSITE-ProRule" id="PRU00176"/>
    </source>
</evidence>
<dbReference type="EC" id="2.4.1.110" evidence="6"/>
<gene>
    <name evidence="12" type="ORF">Pcinc_041112</name>
</gene>
<dbReference type="PANTHER" id="PTHR13615">
    <property type="entry name" value="GLYCOSYLTRANSFERASE-LIKE 1"/>
    <property type="match status" value="1"/>
</dbReference>
<dbReference type="PROSITE" id="PS50102">
    <property type="entry name" value="RRM"/>
    <property type="match status" value="2"/>
</dbReference>
<keyword evidence="2" id="KW-0328">Glycosyltransferase</keyword>
<evidence type="ECO:0000256" key="2">
    <source>
        <dbReference type="ARBA" id="ARBA00022676"/>
    </source>
</evidence>
<dbReference type="GO" id="GO:0098687">
    <property type="term" value="C:chromosomal region"/>
    <property type="evidence" value="ECO:0007669"/>
    <property type="project" value="UniProtKB-ARBA"/>
</dbReference>
<dbReference type="SUPFAM" id="SSF53756">
    <property type="entry name" value="UDP-Glycosyltransferase/glycogen phosphorylase"/>
    <property type="match status" value="1"/>
</dbReference>
<feature type="domain" description="RRM" evidence="11">
    <location>
        <begin position="8"/>
        <end position="85"/>
    </location>
</feature>
<dbReference type="InterPro" id="IPR051862">
    <property type="entry name" value="GT-like_domain_containing_1"/>
</dbReference>
<dbReference type="FunFam" id="3.30.70.330:FF:000040">
    <property type="entry name" value="Heterogeneous nuclear ribonucleoprotein A2/B1"/>
    <property type="match status" value="1"/>
</dbReference>
<dbReference type="CDD" id="cd01635">
    <property type="entry name" value="Glycosyltransferase_GTB-type"/>
    <property type="match status" value="1"/>
</dbReference>
<keyword evidence="5 9" id="KW-0694">RNA-binding</keyword>
<accession>A0AAE1BK79</accession>
<dbReference type="Pfam" id="PF00076">
    <property type="entry name" value="RRM_1"/>
    <property type="match status" value="2"/>
</dbReference>
<evidence type="ECO:0000256" key="8">
    <source>
        <dbReference type="ARBA" id="ARBA00048439"/>
    </source>
</evidence>
<dbReference type="Pfam" id="PF00534">
    <property type="entry name" value="Glycos_transf_1"/>
    <property type="match status" value="1"/>
</dbReference>
<evidence type="ECO:0000313" key="12">
    <source>
        <dbReference type="EMBL" id="KAK3852291.1"/>
    </source>
</evidence>
<keyword evidence="4" id="KW-0677">Repeat</keyword>
<dbReference type="EMBL" id="JAWQEG010007493">
    <property type="protein sequence ID" value="KAK3852291.1"/>
    <property type="molecule type" value="Genomic_DNA"/>
</dbReference>
<evidence type="ECO:0000256" key="3">
    <source>
        <dbReference type="ARBA" id="ARBA00022679"/>
    </source>
</evidence>
<dbReference type="InterPro" id="IPR022701">
    <property type="entry name" value="QTMAN_N"/>
</dbReference>
<evidence type="ECO:0000256" key="1">
    <source>
        <dbReference type="ARBA" id="ARBA00009481"/>
    </source>
</evidence>
<dbReference type="Gene3D" id="3.40.50.2000">
    <property type="entry name" value="Glycogen Phosphorylase B"/>
    <property type="match status" value="1"/>
</dbReference>
<dbReference type="InterPro" id="IPR035979">
    <property type="entry name" value="RBD_domain_sf"/>
</dbReference>
<reference evidence="12" key="1">
    <citation type="submission" date="2023-10" db="EMBL/GenBank/DDBJ databases">
        <title>Genome assemblies of two species of porcelain crab, Petrolisthes cinctipes and Petrolisthes manimaculis (Anomura: Porcellanidae).</title>
        <authorList>
            <person name="Angst P."/>
        </authorList>
    </citation>
    <scope>NUCLEOTIDE SEQUENCE</scope>
    <source>
        <strain evidence="12">PB745_01</strain>
        <tissue evidence="12">Gill</tissue>
    </source>
</reference>
<keyword evidence="3" id="KW-0808">Transferase</keyword>
<feature type="domain" description="RRM" evidence="11">
    <location>
        <begin position="105"/>
        <end position="182"/>
    </location>
</feature>
<evidence type="ECO:0000256" key="10">
    <source>
        <dbReference type="SAM" id="MobiDB-lite"/>
    </source>
</evidence>
<dbReference type="Pfam" id="PF12038">
    <property type="entry name" value="QTMAN_N"/>
    <property type="match status" value="1"/>
</dbReference>
<feature type="compositionally biased region" description="Acidic residues" evidence="10">
    <location>
        <begin position="363"/>
        <end position="382"/>
    </location>
</feature>
<dbReference type="AlphaFoldDB" id="A0AAE1BK79"/>
<evidence type="ECO:0000256" key="7">
    <source>
        <dbReference type="ARBA" id="ARBA00044539"/>
    </source>
</evidence>
<dbReference type="SUPFAM" id="SSF54928">
    <property type="entry name" value="RNA-binding domain, RBD"/>
    <property type="match status" value="2"/>
</dbReference>
<feature type="region of interest" description="Disordered" evidence="10">
    <location>
        <begin position="363"/>
        <end position="391"/>
    </location>
</feature>
<evidence type="ECO:0000256" key="5">
    <source>
        <dbReference type="ARBA" id="ARBA00022884"/>
    </source>
</evidence>
<dbReference type="PANTHER" id="PTHR13615:SF3">
    <property type="entry name" value="GLYCOSYLTRANSFERASE-LIKE DOMAIN-CONTAINING PROTEIN 1"/>
    <property type="match status" value="1"/>
</dbReference>
<dbReference type="Gene3D" id="3.30.70.330">
    <property type="match status" value="2"/>
</dbReference>
<evidence type="ECO:0000256" key="6">
    <source>
        <dbReference type="ARBA" id="ARBA00044517"/>
    </source>
</evidence>
<dbReference type="GO" id="GO:0003723">
    <property type="term" value="F:RNA binding"/>
    <property type="evidence" value="ECO:0007669"/>
    <property type="project" value="UniProtKB-UniRule"/>
</dbReference>
<evidence type="ECO:0000259" key="11">
    <source>
        <dbReference type="PROSITE" id="PS50102"/>
    </source>
</evidence>
<protein>
    <recommendedName>
        <fullName evidence="7">tRNA-queuosine alpha-mannosyltransferase</fullName>
        <ecNumber evidence="6">2.4.1.110</ecNumber>
    </recommendedName>
</protein>
<dbReference type="Proteomes" id="UP001286313">
    <property type="component" value="Unassembled WGS sequence"/>
</dbReference>
<comment type="caution">
    <text evidence="12">The sequence shown here is derived from an EMBL/GenBank/DDBJ whole genome shotgun (WGS) entry which is preliminary data.</text>
</comment>
<evidence type="ECO:0000313" key="13">
    <source>
        <dbReference type="Proteomes" id="UP001286313"/>
    </source>
</evidence>
<keyword evidence="13" id="KW-1185">Reference proteome</keyword>
<evidence type="ECO:0000256" key="4">
    <source>
        <dbReference type="ARBA" id="ARBA00022737"/>
    </source>
</evidence>
<name>A0AAE1BK79_PETCI</name>
<dbReference type="InterPro" id="IPR001296">
    <property type="entry name" value="Glyco_trans_1"/>
</dbReference>
<dbReference type="InterPro" id="IPR000504">
    <property type="entry name" value="RRM_dom"/>
</dbReference>
<dbReference type="SMART" id="SM00360">
    <property type="entry name" value="RRM"/>
    <property type="match status" value="2"/>
</dbReference>
<dbReference type="InterPro" id="IPR012677">
    <property type="entry name" value="Nucleotide-bd_a/b_plait_sf"/>
</dbReference>
<comment type="catalytic activity">
    <reaction evidence="8">
        <text>queuosine(34) in tRNA(Asp) + GDP-alpha-D-mannose = O-4''-alpha-D-mannosylqueuosine(34) in tRNA(Asp) + GDP + H(+)</text>
        <dbReference type="Rhea" id="RHEA:12885"/>
        <dbReference type="Rhea" id="RHEA-COMP:18572"/>
        <dbReference type="Rhea" id="RHEA-COMP:18581"/>
        <dbReference type="ChEBI" id="CHEBI:15378"/>
        <dbReference type="ChEBI" id="CHEBI:57527"/>
        <dbReference type="ChEBI" id="CHEBI:58189"/>
        <dbReference type="ChEBI" id="CHEBI:194431"/>
        <dbReference type="ChEBI" id="CHEBI:194442"/>
        <dbReference type="EC" id="2.4.1.110"/>
    </reaction>
    <physiologicalReaction direction="left-to-right" evidence="8">
        <dbReference type="Rhea" id="RHEA:12886"/>
    </physiologicalReaction>
</comment>
<comment type="similarity">
    <text evidence="1">Belongs to the glycosyltransferase group 1 family. Glycosyltransferase 4 subfamily.</text>
</comment>